<evidence type="ECO:0000256" key="1">
    <source>
        <dbReference type="SAM" id="SignalP"/>
    </source>
</evidence>
<organism evidence="2 3">
    <name type="scientific">Haemonchus contortus</name>
    <name type="common">Barber pole worm</name>
    <dbReference type="NCBI Taxonomy" id="6289"/>
    <lineage>
        <taxon>Eukaryota</taxon>
        <taxon>Metazoa</taxon>
        <taxon>Ecdysozoa</taxon>
        <taxon>Nematoda</taxon>
        <taxon>Chromadorea</taxon>
        <taxon>Rhabditida</taxon>
        <taxon>Rhabditina</taxon>
        <taxon>Rhabditomorpha</taxon>
        <taxon>Strongyloidea</taxon>
        <taxon>Trichostrongylidae</taxon>
        <taxon>Haemonchus</taxon>
    </lineage>
</organism>
<reference evidence="3" key="1">
    <citation type="submission" date="2020-12" db="UniProtKB">
        <authorList>
            <consortium name="WormBaseParasite"/>
        </authorList>
    </citation>
    <scope>IDENTIFICATION</scope>
    <source>
        <strain evidence="3">MHco3</strain>
    </source>
</reference>
<keyword evidence="1" id="KW-0732">Signal</keyword>
<evidence type="ECO:0000313" key="3">
    <source>
        <dbReference type="WBParaSite" id="HCON_00103520-00001"/>
    </source>
</evidence>
<evidence type="ECO:0000313" key="2">
    <source>
        <dbReference type="Proteomes" id="UP000025227"/>
    </source>
</evidence>
<dbReference type="AlphaFoldDB" id="A0A7I4YIB4"/>
<feature type="signal peptide" evidence="1">
    <location>
        <begin position="1"/>
        <end position="19"/>
    </location>
</feature>
<keyword evidence="2" id="KW-1185">Reference proteome</keyword>
<feature type="chain" id="PRO_5029728447" evidence="1">
    <location>
        <begin position="20"/>
        <end position="160"/>
    </location>
</feature>
<sequence>MDRLFLAFVIIGVVAPTEGPHNFIEFATPSKGNGTGQESVFVTIKTYLPYDERTVVEETEIRNNAARLGTVTSSGAVKFFALPYGGALLKYVAVLQPGDCSEVISYITDVVLNTKHFYSGAVFCEPMQSTINYTLYWADITKDHIIKTQREFERLPTRGS</sequence>
<name>A0A7I4YIB4_HAECO</name>
<protein>
    <submittedName>
        <fullName evidence="3">Salivary lipocalin</fullName>
    </submittedName>
</protein>
<dbReference type="Proteomes" id="UP000025227">
    <property type="component" value="Unplaced"/>
</dbReference>
<dbReference type="WBParaSite" id="HCON_00103520-00001">
    <property type="protein sequence ID" value="HCON_00103520-00001"/>
    <property type="gene ID" value="HCON_00103520"/>
</dbReference>
<accession>A0A7I4YIB4</accession>
<proteinExistence type="predicted"/>